<dbReference type="GO" id="GO:0032259">
    <property type="term" value="P:methylation"/>
    <property type="evidence" value="ECO:0007669"/>
    <property type="project" value="UniProtKB-KW"/>
</dbReference>
<protein>
    <submittedName>
        <fullName evidence="1">SAM-dependent methyltransferase</fullName>
    </submittedName>
</protein>
<dbReference type="EMBL" id="AP022575">
    <property type="protein sequence ID" value="BBX72430.1"/>
    <property type="molecule type" value="Genomic_DNA"/>
</dbReference>
<name>A0A7I7MKQ8_9MYCO</name>
<evidence type="ECO:0000313" key="1">
    <source>
        <dbReference type="EMBL" id="BBX72430.1"/>
    </source>
</evidence>
<dbReference type="Proteomes" id="UP000467236">
    <property type="component" value="Chromosome"/>
</dbReference>
<gene>
    <name evidence="1" type="ORF">MSHI_03360</name>
</gene>
<reference evidence="1 2" key="1">
    <citation type="journal article" date="2019" name="Emerg. Microbes Infect.">
        <title>Comprehensive subspecies identification of 175 nontuberculous mycobacteria species based on 7547 genomic profiles.</title>
        <authorList>
            <person name="Matsumoto Y."/>
            <person name="Kinjo T."/>
            <person name="Motooka D."/>
            <person name="Nabeya D."/>
            <person name="Jung N."/>
            <person name="Uechi K."/>
            <person name="Horii T."/>
            <person name="Iida T."/>
            <person name="Fujita J."/>
            <person name="Nakamura S."/>
        </authorList>
    </citation>
    <scope>NUCLEOTIDE SEQUENCE [LARGE SCALE GENOMIC DNA]</scope>
    <source>
        <strain evidence="1 2">JCM 14233</strain>
    </source>
</reference>
<keyword evidence="1" id="KW-0808">Transferase</keyword>
<organism evidence="1 2">
    <name type="scientific">Mycobacterium shinjukuense</name>
    <dbReference type="NCBI Taxonomy" id="398694"/>
    <lineage>
        <taxon>Bacteria</taxon>
        <taxon>Bacillati</taxon>
        <taxon>Actinomycetota</taxon>
        <taxon>Actinomycetes</taxon>
        <taxon>Mycobacteriales</taxon>
        <taxon>Mycobacteriaceae</taxon>
        <taxon>Mycobacterium</taxon>
    </lineage>
</organism>
<dbReference type="CDD" id="cd02440">
    <property type="entry name" value="AdoMet_MTases"/>
    <property type="match status" value="1"/>
</dbReference>
<dbReference type="KEGG" id="mshj:MSHI_03360"/>
<sequence>MSKRLRDATLFFREFCRQGETTGAIIPSSRSLARAVTRPLAQRGPVPIRVLDCGSGTGAFTDQIVNHLRPRDTFDVVELNGAFVRTLKNRFATDPRWRGVQDITTIHELPLQEFRPAAPYDFIISGLPHGNFSCSLVEEIITCYITLLKPEGVLSYVEYMYMRSIRKTVTLGTARSRVRAVDSMMMSHLGRHQVTRDSVFKNMPPAWVHHLTALNAVPVEQAA</sequence>
<evidence type="ECO:0000313" key="2">
    <source>
        <dbReference type="Proteomes" id="UP000467236"/>
    </source>
</evidence>
<dbReference type="AlphaFoldDB" id="A0A7I7MKQ8"/>
<proteinExistence type="predicted"/>
<dbReference type="SUPFAM" id="SSF53335">
    <property type="entry name" value="S-adenosyl-L-methionine-dependent methyltransferases"/>
    <property type="match status" value="1"/>
</dbReference>
<dbReference type="RefSeq" id="WP_142272088.1">
    <property type="nucleotide sequence ID" value="NZ_AP022575.1"/>
</dbReference>
<dbReference type="Gene3D" id="3.40.50.150">
    <property type="entry name" value="Vaccinia Virus protein VP39"/>
    <property type="match status" value="1"/>
</dbReference>
<dbReference type="InterPro" id="IPR029063">
    <property type="entry name" value="SAM-dependent_MTases_sf"/>
</dbReference>
<dbReference type="OrthoDB" id="3528482at2"/>
<accession>A0A7I7MKQ8</accession>
<dbReference type="GO" id="GO:0008168">
    <property type="term" value="F:methyltransferase activity"/>
    <property type="evidence" value="ECO:0007669"/>
    <property type="project" value="UniProtKB-KW"/>
</dbReference>
<keyword evidence="1" id="KW-0489">Methyltransferase</keyword>
<keyword evidence="2" id="KW-1185">Reference proteome</keyword>